<dbReference type="SUPFAM" id="SSF52540">
    <property type="entry name" value="P-loop containing nucleoside triphosphate hydrolases"/>
    <property type="match status" value="1"/>
</dbReference>
<evidence type="ECO:0008006" key="4">
    <source>
        <dbReference type="Google" id="ProtNLM"/>
    </source>
</evidence>
<accession>A0A4R4WJY4</accession>
<comment type="caution">
    <text evidence="2">The sequence shown here is derived from an EMBL/GenBank/DDBJ whole genome shotgun (WGS) entry which is preliminary data.</text>
</comment>
<gene>
    <name evidence="2" type="ORF">E1294_30020</name>
</gene>
<dbReference type="InterPro" id="IPR027417">
    <property type="entry name" value="P-loop_NTPase"/>
</dbReference>
<dbReference type="PANTHER" id="PTHR43394">
    <property type="entry name" value="ATP-DEPENDENT PERMEASE MDL1, MITOCHONDRIAL"/>
    <property type="match status" value="1"/>
</dbReference>
<evidence type="ECO:0000256" key="1">
    <source>
        <dbReference type="SAM" id="MobiDB-lite"/>
    </source>
</evidence>
<dbReference type="InterPro" id="IPR039421">
    <property type="entry name" value="Type_1_exporter"/>
</dbReference>
<dbReference type="PANTHER" id="PTHR43394:SF1">
    <property type="entry name" value="ATP-BINDING CASSETTE SUB-FAMILY B MEMBER 10, MITOCHONDRIAL"/>
    <property type="match status" value="1"/>
</dbReference>
<proteinExistence type="predicted"/>
<name>A0A4R4WJY4_9ACTN</name>
<sequence length="189" mass="20520">MSVSEVAYTDIRSRLHTRAEGRSADGEWVVDGGGEVEARTDGLLAGEDPQAARLGQSGQLPVQKLPGGRAGLRQPVAAPPTRDHETRSAGSESMIYWSMTDDMTRRLTGTATPTWRDPAPGGHFGASPVGRIECLMAGRTVVMVALRMRTVQRADRIAFLDGGRVVEEGDHEELVRRGGRYADFLHVVR</sequence>
<dbReference type="AlphaFoldDB" id="A0A4R4WJY4"/>
<feature type="region of interest" description="Disordered" evidence="1">
    <location>
        <begin position="52"/>
        <end position="91"/>
    </location>
</feature>
<protein>
    <recommendedName>
        <fullName evidence="4">ABC transporter ATP-binding protein</fullName>
    </recommendedName>
</protein>
<organism evidence="2 3">
    <name type="scientific">Nonomuraea diastatica</name>
    <dbReference type="NCBI Taxonomy" id="1848329"/>
    <lineage>
        <taxon>Bacteria</taxon>
        <taxon>Bacillati</taxon>
        <taxon>Actinomycetota</taxon>
        <taxon>Actinomycetes</taxon>
        <taxon>Streptosporangiales</taxon>
        <taxon>Streptosporangiaceae</taxon>
        <taxon>Nonomuraea</taxon>
    </lineage>
</organism>
<dbReference type="GO" id="GO:0015421">
    <property type="term" value="F:ABC-type oligopeptide transporter activity"/>
    <property type="evidence" value="ECO:0007669"/>
    <property type="project" value="TreeGrafter"/>
</dbReference>
<dbReference type="Gene3D" id="3.40.50.300">
    <property type="entry name" value="P-loop containing nucleotide triphosphate hydrolases"/>
    <property type="match status" value="1"/>
</dbReference>
<dbReference type="Proteomes" id="UP000294543">
    <property type="component" value="Unassembled WGS sequence"/>
</dbReference>
<dbReference type="EMBL" id="SMKP01000098">
    <property type="protein sequence ID" value="TDD16814.1"/>
    <property type="molecule type" value="Genomic_DNA"/>
</dbReference>
<reference evidence="2 3" key="1">
    <citation type="submission" date="2019-03" db="EMBL/GenBank/DDBJ databases">
        <title>Draft genome sequences of novel Actinobacteria.</title>
        <authorList>
            <person name="Sahin N."/>
            <person name="Ay H."/>
            <person name="Saygin H."/>
        </authorList>
    </citation>
    <scope>NUCLEOTIDE SEQUENCE [LARGE SCALE GENOMIC DNA]</scope>
    <source>
        <strain evidence="2 3">KC712</strain>
    </source>
</reference>
<keyword evidence="3" id="KW-1185">Reference proteome</keyword>
<evidence type="ECO:0000313" key="2">
    <source>
        <dbReference type="EMBL" id="TDD16814.1"/>
    </source>
</evidence>
<evidence type="ECO:0000313" key="3">
    <source>
        <dbReference type="Proteomes" id="UP000294543"/>
    </source>
</evidence>